<organism evidence="1 3">
    <name type="scientific">Eragrostis curvula</name>
    <name type="common">weeping love grass</name>
    <dbReference type="NCBI Taxonomy" id="38414"/>
    <lineage>
        <taxon>Eukaryota</taxon>
        <taxon>Viridiplantae</taxon>
        <taxon>Streptophyta</taxon>
        <taxon>Embryophyta</taxon>
        <taxon>Tracheophyta</taxon>
        <taxon>Spermatophyta</taxon>
        <taxon>Magnoliopsida</taxon>
        <taxon>Liliopsida</taxon>
        <taxon>Poales</taxon>
        <taxon>Poaceae</taxon>
        <taxon>PACMAD clade</taxon>
        <taxon>Chloridoideae</taxon>
        <taxon>Eragrostideae</taxon>
        <taxon>Eragrostidinae</taxon>
        <taxon>Eragrostis</taxon>
    </lineage>
</organism>
<name>A0A5J9SUZ3_9POAL</name>
<gene>
    <name evidence="2" type="ORF">EJB05_50334</name>
    <name evidence="1" type="ORF">EJB05_51692</name>
</gene>
<feature type="non-terminal residue" evidence="1">
    <location>
        <position position="65"/>
    </location>
</feature>
<reference evidence="1 3" key="1">
    <citation type="journal article" date="2019" name="Sci. Rep.">
        <title>A high-quality genome of Eragrostis curvula grass provides insights into Poaceae evolution and supports new strategies to enhance forage quality.</title>
        <authorList>
            <person name="Carballo J."/>
            <person name="Santos B.A.C.M."/>
            <person name="Zappacosta D."/>
            <person name="Garbus I."/>
            <person name="Selva J.P."/>
            <person name="Gallo C.A."/>
            <person name="Diaz A."/>
            <person name="Albertini E."/>
            <person name="Caccamo M."/>
            <person name="Echenique V."/>
        </authorList>
    </citation>
    <scope>NUCLEOTIDE SEQUENCE [LARGE SCALE GENOMIC DNA]</scope>
    <source>
        <strain evidence="3">cv. Victoria</strain>
        <tissue evidence="1">Leaf</tissue>
    </source>
</reference>
<comment type="caution">
    <text evidence="1">The sequence shown here is derived from an EMBL/GenBank/DDBJ whole genome shotgun (WGS) entry which is preliminary data.</text>
</comment>
<dbReference type="EMBL" id="RWGY01000274">
    <property type="protein sequence ID" value="TVU02798.1"/>
    <property type="molecule type" value="Genomic_DNA"/>
</dbReference>
<evidence type="ECO:0000313" key="3">
    <source>
        <dbReference type="Proteomes" id="UP000324897"/>
    </source>
</evidence>
<dbReference type="EMBL" id="RWGY01000098">
    <property type="protein sequence ID" value="TVU04100.1"/>
    <property type="molecule type" value="Genomic_DNA"/>
</dbReference>
<protein>
    <submittedName>
        <fullName evidence="1">Uncharacterized protein</fullName>
    </submittedName>
</protein>
<evidence type="ECO:0000313" key="1">
    <source>
        <dbReference type="EMBL" id="TVU02798.1"/>
    </source>
</evidence>
<evidence type="ECO:0000313" key="2">
    <source>
        <dbReference type="EMBL" id="TVU04100.1"/>
    </source>
</evidence>
<dbReference type="Gramene" id="TVU02798">
    <property type="protein sequence ID" value="TVU02798"/>
    <property type="gene ID" value="EJB05_51692"/>
</dbReference>
<sequence length="65" mass="7289">MCMCISAAQRQEESDYCSGTEEGVELQRDLQGSQEGILQKWYCSAGSRARRAKVGQTRKVGLFWA</sequence>
<dbReference type="AlphaFoldDB" id="A0A5J9SUZ3"/>
<keyword evidence="3" id="KW-1185">Reference proteome</keyword>
<accession>A0A5J9SUZ3</accession>
<dbReference type="Proteomes" id="UP000324897">
    <property type="component" value="Unassembled WGS sequence"/>
</dbReference>
<proteinExistence type="predicted"/>
<dbReference type="Gramene" id="TVU04100">
    <property type="protein sequence ID" value="TVU04100"/>
    <property type="gene ID" value="EJB05_50334"/>
</dbReference>